<dbReference type="InterPro" id="IPR018086">
    <property type="entry name" value="NADH_UbQ_OxRdtase_su1_CS"/>
</dbReference>
<dbReference type="Proteomes" id="UP000187408">
    <property type="component" value="Unassembled WGS sequence"/>
</dbReference>
<dbReference type="GO" id="GO:0016655">
    <property type="term" value="F:oxidoreductase activity, acting on NAD(P)H, quinone or similar compound as acceptor"/>
    <property type="evidence" value="ECO:0007669"/>
    <property type="project" value="UniProtKB-UniRule"/>
</dbReference>
<keyword evidence="5" id="KW-0830">Ubiquinone</keyword>
<dbReference type="EMBL" id="MOEN01000032">
    <property type="protein sequence ID" value="OMH40027.1"/>
    <property type="molecule type" value="Genomic_DNA"/>
</dbReference>
<comment type="subunit">
    <text evidence="5">NDH-1 is composed of 14 different subunits. Subunits NuoA, H, J, K, L, M, N constitute the membrane sector of the complex.</text>
</comment>
<feature type="transmembrane region" description="Helical" evidence="5">
    <location>
        <begin position="186"/>
        <end position="206"/>
    </location>
</feature>
<keyword evidence="5 6" id="KW-0520">NAD</keyword>
<dbReference type="STRING" id="1914305.BLW93_07415"/>
<evidence type="ECO:0000256" key="5">
    <source>
        <dbReference type="HAMAP-Rule" id="MF_01350"/>
    </source>
</evidence>
<dbReference type="AlphaFoldDB" id="A0A1R1MJP0"/>
<dbReference type="GO" id="GO:0003954">
    <property type="term" value="F:NADH dehydrogenase activity"/>
    <property type="evidence" value="ECO:0007669"/>
    <property type="project" value="TreeGrafter"/>
</dbReference>
<dbReference type="NCBIfam" id="NF004741">
    <property type="entry name" value="PRK06076.1-2"/>
    <property type="match status" value="1"/>
</dbReference>
<evidence type="ECO:0000256" key="4">
    <source>
        <dbReference type="ARBA" id="ARBA00023136"/>
    </source>
</evidence>
<dbReference type="PANTHER" id="PTHR11432:SF3">
    <property type="entry name" value="NADH-UBIQUINONE OXIDOREDUCTASE CHAIN 1"/>
    <property type="match status" value="1"/>
</dbReference>
<evidence type="ECO:0000313" key="7">
    <source>
        <dbReference type="EMBL" id="OMH40027.1"/>
    </source>
</evidence>
<dbReference type="OrthoDB" id="9803734at2"/>
<comment type="caution">
    <text evidence="7">The sequence shown here is derived from an EMBL/GenBank/DDBJ whole genome shotgun (WGS) entry which is preliminary data.</text>
</comment>
<evidence type="ECO:0000313" key="8">
    <source>
        <dbReference type="Proteomes" id="UP000187408"/>
    </source>
</evidence>
<organism evidence="7 8">
    <name type="scientific">Desulfurobacterium indicum</name>
    <dbReference type="NCBI Taxonomy" id="1914305"/>
    <lineage>
        <taxon>Bacteria</taxon>
        <taxon>Pseudomonadati</taxon>
        <taxon>Aquificota</taxon>
        <taxon>Aquificia</taxon>
        <taxon>Desulfurobacteriales</taxon>
        <taxon>Desulfurobacteriaceae</taxon>
        <taxon>Desulfurobacterium</taxon>
    </lineage>
</organism>
<dbReference type="GO" id="GO:0005886">
    <property type="term" value="C:plasma membrane"/>
    <property type="evidence" value="ECO:0007669"/>
    <property type="project" value="UniProtKB-SubCell"/>
</dbReference>
<keyword evidence="3 5" id="KW-1133">Transmembrane helix</keyword>
<evidence type="ECO:0000256" key="1">
    <source>
        <dbReference type="ARBA" id="ARBA00004141"/>
    </source>
</evidence>
<dbReference type="PROSITE" id="PS00668">
    <property type="entry name" value="COMPLEX1_ND1_2"/>
    <property type="match status" value="1"/>
</dbReference>
<dbReference type="EC" id="7.1.1.-" evidence="5"/>
<keyword evidence="5" id="KW-1003">Cell membrane</keyword>
<evidence type="ECO:0000256" key="3">
    <source>
        <dbReference type="ARBA" id="ARBA00022989"/>
    </source>
</evidence>
<comment type="similarity">
    <text evidence="5 6">Belongs to the complex I subunit 1 family.</text>
</comment>
<feature type="transmembrane region" description="Helical" evidence="5">
    <location>
        <begin position="270"/>
        <end position="290"/>
    </location>
</feature>
<proteinExistence type="inferred from homology"/>
<accession>A0A1R1MJP0</accession>
<evidence type="ECO:0000256" key="2">
    <source>
        <dbReference type="ARBA" id="ARBA00022692"/>
    </source>
</evidence>
<feature type="transmembrane region" description="Helical" evidence="5">
    <location>
        <begin position="12"/>
        <end position="33"/>
    </location>
</feature>
<keyword evidence="4 5" id="KW-0472">Membrane</keyword>
<keyword evidence="5" id="KW-1278">Translocase</keyword>
<comment type="function">
    <text evidence="5">NDH-1 shuttles electrons from NADH, via FMN and iron-sulfur (Fe-S) centers, to quinones in the respiratory chain. The immediate electron acceptor for the enzyme in this species is believed to be ubiquinone. Couples the redox reaction to proton translocation (for every two electrons transferred, four hydrogen ions are translocated across the cytoplasmic membrane), and thus conserves the redox energy in a proton gradient. This subunit may bind ubiquinone.</text>
</comment>
<feature type="transmembrane region" description="Helical" evidence="5">
    <location>
        <begin position="235"/>
        <end position="258"/>
    </location>
</feature>
<dbReference type="HAMAP" id="MF_01350">
    <property type="entry name" value="NDH1_NuoH"/>
    <property type="match status" value="1"/>
</dbReference>
<keyword evidence="5" id="KW-0874">Quinone</keyword>
<reference evidence="7 8" key="1">
    <citation type="submission" date="2016-10" db="EMBL/GenBank/DDBJ databases">
        <title>Genome sequence of a sulfur-reducing bacterium Desulfurobacterium indicum K6013.</title>
        <authorList>
            <person name="Cao J."/>
            <person name="Shao Z."/>
            <person name="Alain K."/>
            <person name="Jebbar M."/>
        </authorList>
    </citation>
    <scope>NUCLEOTIDE SEQUENCE [LARGE SCALE GENOMIC DNA]</scope>
    <source>
        <strain evidence="7 8">K6013</strain>
    </source>
</reference>
<dbReference type="RefSeq" id="WP_076713459.1">
    <property type="nucleotide sequence ID" value="NZ_MOEN01000032.1"/>
</dbReference>
<keyword evidence="2 5" id="KW-0812">Transmembrane</keyword>
<feature type="transmembrane region" description="Helical" evidence="5">
    <location>
        <begin position="79"/>
        <end position="101"/>
    </location>
</feature>
<feature type="transmembrane region" description="Helical" evidence="5">
    <location>
        <begin position="302"/>
        <end position="321"/>
    </location>
</feature>
<dbReference type="PANTHER" id="PTHR11432">
    <property type="entry name" value="NADH DEHYDROGENASE SUBUNIT 1"/>
    <property type="match status" value="1"/>
</dbReference>
<feature type="transmembrane region" description="Helical" evidence="5">
    <location>
        <begin position="154"/>
        <end position="174"/>
    </location>
</feature>
<dbReference type="PROSITE" id="PS00667">
    <property type="entry name" value="COMPLEX1_ND1_1"/>
    <property type="match status" value="1"/>
</dbReference>
<protein>
    <recommendedName>
        <fullName evidence="5">NADH-quinone oxidoreductase subunit H</fullName>
        <ecNumber evidence="5">7.1.1.-</ecNumber>
    </recommendedName>
    <alternativeName>
        <fullName evidence="5">NADH dehydrogenase I subunit H</fullName>
    </alternativeName>
    <alternativeName>
        <fullName evidence="5">NDH-1 subunit H</fullName>
    </alternativeName>
</protein>
<name>A0A1R1MJP0_9BACT</name>
<gene>
    <name evidence="5" type="primary">nuoH</name>
    <name evidence="7" type="ORF">BLW93_07415</name>
</gene>
<dbReference type="GO" id="GO:0048038">
    <property type="term" value="F:quinone binding"/>
    <property type="evidence" value="ECO:0007669"/>
    <property type="project" value="UniProtKB-KW"/>
</dbReference>
<dbReference type="InterPro" id="IPR001694">
    <property type="entry name" value="NADH_UbQ_OxRdtase_su1/FPO"/>
</dbReference>
<evidence type="ECO:0000256" key="6">
    <source>
        <dbReference type="RuleBase" id="RU000471"/>
    </source>
</evidence>
<sequence length="324" mass="35942">MSGIIGTPLFKIIVGLVTVLMFIGLNAILLGYGERKISGFIQRRLGPYAVGPHGIFQMMVDMVKLMTKQLVTPKQADKYLYWAAPLIAFMAVPVLFIAIPFSPTFTVLDVNLGIVLILAFAGLNVLALCIGGWGSNNKWSLLGAARSVSQFIAFEVPILLVALAIAMMTGTLNLSEIVNQQGNFPWQWNIVVQPLAFVIFFVASLAEMNRVPFDLPEGESELTAGYNTEYGGMGFGLFVLAEYTHVVVASSVMTALFLGGWKGPFLPGIWWFLLKMYLLCFIIIWIRWAYPRVRFDQLLNLSWKYLIPAGIINLLATAFLVKLF</sequence>
<dbReference type="Pfam" id="PF00146">
    <property type="entry name" value="NADHdh"/>
    <property type="match status" value="1"/>
</dbReference>
<comment type="catalytic activity">
    <reaction evidence="5">
        <text>a quinone + NADH + 5 H(+)(in) = a quinol + NAD(+) + 4 H(+)(out)</text>
        <dbReference type="Rhea" id="RHEA:57888"/>
        <dbReference type="ChEBI" id="CHEBI:15378"/>
        <dbReference type="ChEBI" id="CHEBI:24646"/>
        <dbReference type="ChEBI" id="CHEBI:57540"/>
        <dbReference type="ChEBI" id="CHEBI:57945"/>
        <dbReference type="ChEBI" id="CHEBI:132124"/>
    </reaction>
</comment>
<dbReference type="GO" id="GO:0009060">
    <property type="term" value="P:aerobic respiration"/>
    <property type="evidence" value="ECO:0007669"/>
    <property type="project" value="TreeGrafter"/>
</dbReference>
<comment type="subcellular location">
    <subcellularLocation>
        <location evidence="5 6">Cell membrane</location>
        <topology evidence="5 6">Multi-pass membrane protein</topology>
    </subcellularLocation>
    <subcellularLocation>
        <location evidence="1">Membrane</location>
        <topology evidence="1">Multi-pass membrane protein</topology>
    </subcellularLocation>
</comment>
<keyword evidence="8" id="KW-1185">Reference proteome</keyword>
<feature type="transmembrane region" description="Helical" evidence="5">
    <location>
        <begin position="113"/>
        <end position="134"/>
    </location>
</feature>